<dbReference type="EC" id="1.17.4.2" evidence="1"/>
<dbReference type="PANTHER" id="PTHR21075:SF0">
    <property type="entry name" value="ANAEROBIC RIBONUCLEOSIDE-TRIPHOSPHATE REDUCTASE"/>
    <property type="match status" value="1"/>
</dbReference>
<dbReference type="RefSeq" id="WP_045087013.1">
    <property type="nucleotide sequence ID" value="NZ_LN824141.1"/>
</dbReference>
<evidence type="ECO:0000313" key="2">
    <source>
        <dbReference type="Proteomes" id="UP000032809"/>
    </source>
</evidence>
<sequence length="620" mass="72031">MDLIYDYINNKDWKVRENSNMQYSLQGLNNHIHQEITKQFWLDEIYSKQNKKISELHNNGFIHIHDLGALSTYCVGWDLEELLRKGFHGVSGKIAAGPAKHFRTALGQAVNFLYTMQGEAAGAIAFSNFDTLLAPFVRYDNLSYQQVKQAMQEFIFNMNVPTRVGFQSPFSNITLDLTPPSNYKDKKVIIGGKEKDERYAEFQKEMNMINRAFIEIMINGDYDGRPFSFPIPTYNITKEFDWNSQIAEDILRLTIKYGSPYFANYINSDMNPEDARSMCCRLKLDNKKVLKHMKDLSFGFINENKEEIELKRRGGLFNSNPLTGSIGVVTINIPRLMYLSKQNMQSFYELLEEVMEVVKDSLEIKRKYLEKWTSQCLYPYTKVYLNSVYELTGQYWANHFSTVGFVGMHEGLLNFGIENGICSKEGKKITQDIMDYMLDKLNLFTKETGNLYNLEASPAEGATYRLAKIDKSTFGDSIKQAGTNERPYYTNSVHPPVNYFEDPFDLLEHQENLQNKWSGGTVIHIFVGEKITDTEVLKEFIKFAFEHYSLPYMSITPTFSICHEHGYIAGEHFKCPDCRKDTEVYSRVVGYYRPIQNWNDGKQQEYKERIQFNLNKNSFY</sequence>
<dbReference type="GO" id="GO:0006260">
    <property type="term" value="P:DNA replication"/>
    <property type="evidence" value="ECO:0007669"/>
    <property type="project" value="InterPro"/>
</dbReference>
<dbReference type="PANTHER" id="PTHR21075">
    <property type="entry name" value="ANAEROBIC RIBONUCLEOSIDE-TRIPHOSPHATE REDUCTASE"/>
    <property type="match status" value="1"/>
</dbReference>
<evidence type="ECO:0000313" key="1">
    <source>
        <dbReference type="EMBL" id="CEP77376.1"/>
    </source>
</evidence>
<dbReference type="KEGG" id="dtn:DTL3_0042"/>
<dbReference type="InterPro" id="IPR012833">
    <property type="entry name" value="NrdD"/>
</dbReference>
<dbReference type="CDD" id="cd01675">
    <property type="entry name" value="RNR_III"/>
    <property type="match status" value="1"/>
</dbReference>
<gene>
    <name evidence="1" type="primary">nrdD</name>
    <name evidence="1" type="ORF">DTL3_0042</name>
</gene>
<dbReference type="AlphaFoldDB" id="A0A0C7NHC9"/>
<dbReference type="OrthoDB" id="9804622at2"/>
<name>A0A0C7NHC9_DEFTU</name>
<protein>
    <submittedName>
        <fullName evidence="1">Anaerobic ribonucleoside-triphosphate reductase</fullName>
        <ecNumber evidence="1">1.17.4.2</ecNumber>
    </submittedName>
</protein>
<reference evidence="2" key="1">
    <citation type="submission" date="2014-11" db="EMBL/GenBank/DDBJ databases">
        <authorList>
            <person name="Wibberg D."/>
        </authorList>
    </citation>
    <scope>NUCLEOTIDE SEQUENCE [LARGE SCALE GENOMIC DNA]</scope>
    <source>
        <strain evidence="2">L3</strain>
    </source>
</reference>
<dbReference type="Proteomes" id="UP000032809">
    <property type="component" value="Chromosome I"/>
</dbReference>
<dbReference type="HOGENOM" id="CLU_002707_0_2_0"/>
<accession>A0A0C7NHC9</accession>
<dbReference type="Gene3D" id="3.20.70.20">
    <property type="match status" value="1"/>
</dbReference>
<dbReference type="GO" id="GO:0008998">
    <property type="term" value="F:ribonucleoside-triphosphate reductase (thioredoxin) activity"/>
    <property type="evidence" value="ECO:0007669"/>
    <property type="project" value="UniProtKB-EC"/>
</dbReference>
<keyword evidence="2" id="KW-1185">Reference proteome</keyword>
<dbReference type="GO" id="GO:0031250">
    <property type="term" value="C:anaerobic ribonucleoside-triphosphate reductase complex"/>
    <property type="evidence" value="ECO:0007669"/>
    <property type="project" value="TreeGrafter"/>
</dbReference>
<dbReference type="PATRIC" id="fig|1006576.9.peg.39"/>
<keyword evidence="1" id="KW-0560">Oxidoreductase</keyword>
<dbReference type="STRING" id="1006576.DTL3_0042"/>
<dbReference type="SUPFAM" id="SSF51998">
    <property type="entry name" value="PFL-like glycyl radical enzymes"/>
    <property type="match status" value="1"/>
</dbReference>
<dbReference type="GO" id="GO:0004748">
    <property type="term" value="F:ribonucleoside-diphosphate reductase activity, thioredoxin disulfide as acceptor"/>
    <property type="evidence" value="ECO:0007669"/>
    <property type="project" value="TreeGrafter"/>
</dbReference>
<dbReference type="NCBIfam" id="TIGR02487">
    <property type="entry name" value="NrdD"/>
    <property type="match status" value="1"/>
</dbReference>
<proteinExistence type="predicted"/>
<dbReference type="GO" id="GO:0009265">
    <property type="term" value="P:2'-deoxyribonucleotide biosynthetic process"/>
    <property type="evidence" value="ECO:0007669"/>
    <property type="project" value="TreeGrafter"/>
</dbReference>
<dbReference type="Pfam" id="PF13597">
    <property type="entry name" value="NRDD"/>
    <property type="match status" value="1"/>
</dbReference>
<organism evidence="1 2">
    <name type="scientific">Defluviitoga tunisiensis</name>
    <dbReference type="NCBI Taxonomy" id="1006576"/>
    <lineage>
        <taxon>Bacteria</taxon>
        <taxon>Thermotogati</taxon>
        <taxon>Thermotogota</taxon>
        <taxon>Thermotogae</taxon>
        <taxon>Petrotogales</taxon>
        <taxon>Petrotogaceae</taxon>
        <taxon>Defluviitoga</taxon>
    </lineage>
</organism>
<dbReference type="NCBIfam" id="NF006126">
    <property type="entry name" value="PRK08270.1"/>
    <property type="match status" value="1"/>
</dbReference>
<dbReference type="EMBL" id="LN824141">
    <property type="protein sequence ID" value="CEP77376.1"/>
    <property type="molecule type" value="Genomic_DNA"/>
</dbReference>